<evidence type="ECO:0000313" key="3">
    <source>
        <dbReference type="EMBL" id="XAT63543.1"/>
    </source>
</evidence>
<dbReference type="RefSeq" id="WP_193807322.1">
    <property type="nucleotide sequence ID" value="NZ_CP087714.1"/>
</dbReference>
<keyword evidence="1" id="KW-0472">Membrane</keyword>
<accession>A0ABZ3H3D8</accession>
<keyword evidence="1" id="KW-0812">Transmembrane</keyword>
<keyword evidence="4" id="KW-1185">Reference proteome</keyword>
<dbReference type="Proteomes" id="UP001492541">
    <property type="component" value="Chromosome"/>
</dbReference>
<organism evidence="3 4">
    <name type="scientific">Geoglobus acetivorans</name>
    <dbReference type="NCBI Taxonomy" id="565033"/>
    <lineage>
        <taxon>Archaea</taxon>
        <taxon>Methanobacteriati</taxon>
        <taxon>Methanobacteriota</taxon>
        <taxon>Archaeoglobi</taxon>
        <taxon>Archaeoglobales</taxon>
        <taxon>Archaeoglobaceae</taxon>
        <taxon>Geoglobus</taxon>
    </lineage>
</organism>
<evidence type="ECO:0000259" key="2">
    <source>
        <dbReference type="Pfam" id="PF14258"/>
    </source>
</evidence>
<dbReference type="GeneID" id="90449995"/>
<evidence type="ECO:0000313" key="4">
    <source>
        <dbReference type="Proteomes" id="UP001492541"/>
    </source>
</evidence>
<feature type="transmembrane region" description="Helical" evidence="1">
    <location>
        <begin position="264"/>
        <end position="284"/>
    </location>
</feature>
<name>A0ABZ3H3D8_GEOAI</name>
<reference evidence="3 4" key="1">
    <citation type="submission" date="2021-11" db="EMBL/GenBank/DDBJ databases">
        <title>Whole genome of Geoglobus acetivorans.</title>
        <authorList>
            <person name="Liu D."/>
        </authorList>
    </citation>
    <scope>NUCLEOTIDE SEQUENCE [LARGE SCALE GENOMIC DNA]</scope>
    <source>
        <strain evidence="3 4">SBH6</strain>
    </source>
</reference>
<sequence>MRIIYPLLVFIGLTLLILPVAVPIIKTSAEFSMFSPRWDGCTEFARLVAENGRVVPLMYPYNSVRLGELDGVLMIIGPDVEFSALEASEVRAFLDNGGTLFIADDFGTANGLLSMLGVKARFSKQPLKDLFYSKRSEFPVVVRINDPSLAEGVERITLNIPSAITGSEGVILTSKVSAVGKAHKSYPIMTELKYGNGRIILLSDPDILTNDMFGENRKFIENLVRYLGTGTFYFDEAHHSDFNPYSLTTVYIHRELDRARAFQVFLAVAALAVVVESGVISRIINVMMGLFPRREENILDDLPEWVDADLLERMINEIKTGSKLGDTYGREGVYGKAERRD</sequence>
<dbReference type="EMBL" id="CP087714">
    <property type="protein sequence ID" value="XAT63543.1"/>
    <property type="molecule type" value="Genomic_DNA"/>
</dbReference>
<proteinExistence type="predicted"/>
<protein>
    <submittedName>
        <fullName evidence="3">DUF4350 domain-containing protein</fullName>
    </submittedName>
</protein>
<dbReference type="InterPro" id="IPR025646">
    <property type="entry name" value="DUF4350"/>
</dbReference>
<keyword evidence="1" id="KW-1133">Transmembrane helix</keyword>
<dbReference type="Pfam" id="PF14258">
    <property type="entry name" value="DUF4350"/>
    <property type="match status" value="1"/>
</dbReference>
<feature type="domain" description="DUF4350" evidence="2">
    <location>
        <begin position="34"/>
        <end position="224"/>
    </location>
</feature>
<evidence type="ECO:0000256" key="1">
    <source>
        <dbReference type="SAM" id="Phobius"/>
    </source>
</evidence>
<gene>
    <name evidence="3" type="ORF">LPQ35_09835</name>
</gene>